<comment type="pathway">
    <text evidence="1">Mycotoxin biosynthesis.</text>
</comment>
<keyword evidence="2" id="KW-0560">Oxidoreductase</keyword>
<dbReference type="InterPro" id="IPR021765">
    <property type="entry name" value="UstYa-like"/>
</dbReference>
<evidence type="ECO:0000256" key="3">
    <source>
        <dbReference type="ARBA" id="ARBA00035112"/>
    </source>
</evidence>
<dbReference type="GeneID" id="59330927"/>
<dbReference type="GO" id="GO:0016491">
    <property type="term" value="F:oxidoreductase activity"/>
    <property type="evidence" value="ECO:0007669"/>
    <property type="project" value="UniProtKB-KW"/>
</dbReference>
<evidence type="ECO:0000313" key="6">
    <source>
        <dbReference type="EMBL" id="KAF6220834.1"/>
    </source>
</evidence>
<dbReference type="Proteomes" id="UP000593566">
    <property type="component" value="Unassembled WGS sequence"/>
</dbReference>
<feature type="compositionally biased region" description="Basic and acidic residues" evidence="4">
    <location>
        <begin position="18"/>
        <end position="27"/>
    </location>
</feature>
<evidence type="ECO:0000256" key="1">
    <source>
        <dbReference type="ARBA" id="ARBA00004685"/>
    </source>
</evidence>
<sequence length="233" mass="25977">MAPFSHHFRTSRYALLKTSDDGSKEEPNGPSPESQPATPWSTFQVRLLLLLSSALSITLGLAVGYLAHQPRYSGPLVPSGHTDYPMVYNRTFSQAPSAESNAAWDSMFPSDVGFVKHPTIAPALSGLAVFHELHCVNMLRVGYYAALDGTIAEMQHVQDHNKRPDPHHLRHCFDYLRQSLMCAADTNLEPVDMELGGVTGWSFRRTCRDFDAVKEWAEEWGSWDEGLRSEADA</sequence>
<dbReference type="AlphaFoldDB" id="A0A8H6FAP1"/>
<dbReference type="Pfam" id="PF11807">
    <property type="entry name" value="UstYa"/>
    <property type="match status" value="1"/>
</dbReference>
<feature type="transmembrane region" description="Helical" evidence="5">
    <location>
        <begin position="47"/>
        <end position="67"/>
    </location>
</feature>
<dbReference type="PANTHER" id="PTHR33365:SF11">
    <property type="entry name" value="TAT PATHWAY SIGNAL SEQUENCE"/>
    <property type="match status" value="1"/>
</dbReference>
<evidence type="ECO:0000313" key="7">
    <source>
        <dbReference type="Proteomes" id="UP000593566"/>
    </source>
</evidence>
<comment type="caution">
    <text evidence="6">The sequence shown here is derived from an EMBL/GenBank/DDBJ whole genome shotgun (WGS) entry which is preliminary data.</text>
</comment>
<accession>A0A8H6FAP1</accession>
<dbReference type="GO" id="GO:0043386">
    <property type="term" value="P:mycotoxin biosynthetic process"/>
    <property type="evidence" value="ECO:0007669"/>
    <property type="project" value="InterPro"/>
</dbReference>
<gene>
    <name evidence="6" type="ORF">HO133_002514</name>
</gene>
<dbReference type="EMBL" id="JACCJB010000015">
    <property type="protein sequence ID" value="KAF6220834.1"/>
    <property type="molecule type" value="Genomic_DNA"/>
</dbReference>
<dbReference type="RefSeq" id="XP_037150269.1">
    <property type="nucleotide sequence ID" value="XM_037293440.1"/>
</dbReference>
<evidence type="ECO:0008006" key="8">
    <source>
        <dbReference type="Google" id="ProtNLM"/>
    </source>
</evidence>
<comment type="similarity">
    <text evidence="3">Belongs to the ustYa family.</text>
</comment>
<evidence type="ECO:0000256" key="4">
    <source>
        <dbReference type="SAM" id="MobiDB-lite"/>
    </source>
</evidence>
<keyword evidence="5" id="KW-0472">Membrane</keyword>
<keyword evidence="7" id="KW-1185">Reference proteome</keyword>
<protein>
    <recommendedName>
        <fullName evidence="8">Oxidase ustYa</fullName>
    </recommendedName>
</protein>
<feature type="region of interest" description="Disordered" evidence="4">
    <location>
        <begin position="16"/>
        <end position="38"/>
    </location>
</feature>
<keyword evidence="5" id="KW-0812">Transmembrane</keyword>
<dbReference type="PANTHER" id="PTHR33365">
    <property type="entry name" value="YALI0B05434P"/>
    <property type="match status" value="1"/>
</dbReference>
<organism evidence="6 7">
    <name type="scientific">Letharia lupina</name>
    <dbReference type="NCBI Taxonomy" id="560253"/>
    <lineage>
        <taxon>Eukaryota</taxon>
        <taxon>Fungi</taxon>
        <taxon>Dikarya</taxon>
        <taxon>Ascomycota</taxon>
        <taxon>Pezizomycotina</taxon>
        <taxon>Lecanoromycetes</taxon>
        <taxon>OSLEUM clade</taxon>
        <taxon>Lecanoromycetidae</taxon>
        <taxon>Lecanorales</taxon>
        <taxon>Lecanorineae</taxon>
        <taxon>Parmeliaceae</taxon>
        <taxon>Letharia</taxon>
    </lineage>
</organism>
<keyword evidence="5" id="KW-1133">Transmembrane helix</keyword>
<proteinExistence type="inferred from homology"/>
<evidence type="ECO:0000256" key="2">
    <source>
        <dbReference type="ARBA" id="ARBA00023002"/>
    </source>
</evidence>
<evidence type="ECO:0000256" key="5">
    <source>
        <dbReference type="SAM" id="Phobius"/>
    </source>
</evidence>
<name>A0A8H6FAP1_9LECA</name>
<reference evidence="6 7" key="1">
    <citation type="journal article" date="2020" name="Genomics">
        <title>Complete, high-quality genomes from long-read metagenomic sequencing of two wolf lichen thalli reveals enigmatic genome architecture.</title>
        <authorList>
            <person name="McKenzie S.K."/>
            <person name="Walston R.F."/>
            <person name="Allen J.L."/>
        </authorList>
    </citation>
    <scope>NUCLEOTIDE SEQUENCE [LARGE SCALE GENOMIC DNA]</scope>
    <source>
        <strain evidence="6">WasteWater1</strain>
    </source>
</reference>